<evidence type="ECO:0000313" key="1">
    <source>
        <dbReference type="EMBL" id="GAH16028.1"/>
    </source>
</evidence>
<proteinExistence type="predicted"/>
<feature type="non-terminal residue" evidence="1">
    <location>
        <position position="1"/>
    </location>
</feature>
<dbReference type="AlphaFoldDB" id="X1F5I3"/>
<accession>X1F5I3</accession>
<sequence length="238" mass="28067">NNEKTGHLDFNLGWDKWAYLTSITYSEFGDLRMGSLENADYKRLEYAVNIEGNDTVIANEDPDIQKITGYNQINLMHKIRFRENFIRYLERSGQINSYKNSLEKVNEALDKDIEKLFYSFLEGEMGIVFSDLKNLTREENTYVVFKTKSKSLAEESLTDLLRNYSRKTNQQFSSFVFSYQVDAETSWLIYQMPLHFLPEKLFGGLFAGGRCEYFTFVDNYMVFANSIQAFPYRLRFFF</sequence>
<comment type="caution">
    <text evidence="1">The sequence shown here is derived from an EMBL/GenBank/DDBJ whole genome shotgun (WGS) entry which is preliminary data.</text>
</comment>
<name>X1F5I3_9ZZZZ</name>
<gene>
    <name evidence="1" type="ORF">S01H4_56756</name>
</gene>
<reference evidence="1" key="1">
    <citation type="journal article" date="2014" name="Front. Microbiol.">
        <title>High frequency of phylogenetically diverse reductive dehalogenase-homologous genes in deep subseafloor sedimentary metagenomes.</title>
        <authorList>
            <person name="Kawai M."/>
            <person name="Futagami T."/>
            <person name="Toyoda A."/>
            <person name="Takaki Y."/>
            <person name="Nishi S."/>
            <person name="Hori S."/>
            <person name="Arai W."/>
            <person name="Tsubouchi T."/>
            <person name="Morono Y."/>
            <person name="Uchiyama I."/>
            <person name="Ito T."/>
            <person name="Fujiyama A."/>
            <person name="Inagaki F."/>
            <person name="Takami H."/>
        </authorList>
    </citation>
    <scope>NUCLEOTIDE SEQUENCE</scope>
    <source>
        <strain evidence="1">Expedition CK06-06</strain>
    </source>
</reference>
<protein>
    <submittedName>
        <fullName evidence="1">Uncharacterized protein</fullName>
    </submittedName>
</protein>
<organism evidence="1">
    <name type="scientific">marine sediment metagenome</name>
    <dbReference type="NCBI Taxonomy" id="412755"/>
    <lineage>
        <taxon>unclassified sequences</taxon>
        <taxon>metagenomes</taxon>
        <taxon>ecological metagenomes</taxon>
    </lineage>
</organism>
<dbReference type="EMBL" id="BART01032927">
    <property type="protein sequence ID" value="GAH16028.1"/>
    <property type="molecule type" value="Genomic_DNA"/>
</dbReference>
<feature type="non-terminal residue" evidence="1">
    <location>
        <position position="238"/>
    </location>
</feature>